<sequence length="201" mass="22899">MIRICIAEDQQLLRGALISIMELEDDFHIAAEAADGEEAWALIQKEKPDVCILDIEMPHLSGLEVAAKIRCHNYPCKIMIMTTFARTGYLQEAMDLQIDAYVLKDEPIQYVIGAVRKMMQGERVISQDLAAALFMNERNPLNEREINVLKLVKDGYTTNEISKKLFLTKGTIRNYLSLSIQKLEVETRQQAVQKAVEKGWI</sequence>
<evidence type="ECO:0000256" key="4">
    <source>
        <dbReference type="ARBA" id="ARBA00023163"/>
    </source>
</evidence>
<protein>
    <submittedName>
        <fullName evidence="8">Transcriptional regulator</fullName>
    </submittedName>
</protein>
<keyword evidence="3" id="KW-0238">DNA-binding</keyword>
<name>A0A0A3HW26_9BACL</name>
<evidence type="ECO:0000256" key="2">
    <source>
        <dbReference type="ARBA" id="ARBA00023015"/>
    </source>
</evidence>
<dbReference type="InterPro" id="IPR011006">
    <property type="entry name" value="CheY-like_superfamily"/>
</dbReference>
<dbReference type="GO" id="GO:0003677">
    <property type="term" value="F:DNA binding"/>
    <property type="evidence" value="ECO:0007669"/>
    <property type="project" value="UniProtKB-KW"/>
</dbReference>
<dbReference type="Pfam" id="PF00072">
    <property type="entry name" value="Response_reg"/>
    <property type="match status" value="1"/>
</dbReference>
<dbReference type="GO" id="GO:0000160">
    <property type="term" value="P:phosphorelay signal transduction system"/>
    <property type="evidence" value="ECO:0007669"/>
    <property type="project" value="InterPro"/>
</dbReference>
<evidence type="ECO:0000313" key="9">
    <source>
        <dbReference type="Proteomes" id="UP000030408"/>
    </source>
</evidence>
<organism evidence="8 9">
    <name type="scientific">Ureibacillus sinduriensis BLB-1 = JCM 15800</name>
    <dbReference type="NCBI Taxonomy" id="1384057"/>
    <lineage>
        <taxon>Bacteria</taxon>
        <taxon>Bacillati</taxon>
        <taxon>Bacillota</taxon>
        <taxon>Bacilli</taxon>
        <taxon>Bacillales</taxon>
        <taxon>Caryophanaceae</taxon>
        <taxon>Ureibacillus</taxon>
    </lineage>
</organism>
<proteinExistence type="predicted"/>
<evidence type="ECO:0000313" key="8">
    <source>
        <dbReference type="EMBL" id="KGR75415.1"/>
    </source>
</evidence>
<dbReference type="InterPro" id="IPR001789">
    <property type="entry name" value="Sig_transdc_resp-reg_receiver"/>
</dbReference>
<dbReference type="GO" id="GO:0006355">
    <property type="term" value="P:regulation of DNA-templated transcription"/>
    <property type="evidence" value="ECO:0007669"/>
    <property type="project" value="InterPro"/>
</dbReference>
<evidence type="ECO:0000259" key="6">
    <source>
        <dbReference type="PROSITE" id="PS50043"/>
    </source>
</evidence>
<keyword evidence="1 5" id="KW-0597">Phosphoprotein</keyword>
<feature type="modified residue" description="4-aspartylphosphate" evidence="5">
    <location>
        <position position="54"/>
    </location>
</feature>
<dbReference type="InterPro" id="IPR039420">
    <property type="entry name" value="WalR-like"/>
</dbReference>
<dbReference type="PRINTS" id="PR00038">
    <property type="entry name" value="HTHLUXR"/>
</dbReference>
<feature type="domain" description="Response regulatory" evidence="7">
    <location>
        <begin position="3"/>
        <end position="119"/>
    </location>
</feature>
<comment type="caution">
    <text evidence="8">The sequence shown here is derived from an EMBL/GenBank/DDBJ whole genome shotgun (WGS) entry which is preliminary data.</text>
</comment>
<dbReference type="PROSITE" id="PS50043">
    <property type="entry name" value="HTH_LUXR_2"/>
    <property type="match status" value="1"/>
</dbReference>
<dbReference type="SMART" id="SM00448">
    <property type="entry name" value="REC"/>
    <property type="match status" value="1"/>
</dbReference>
<dbReference type="InterPro" id="IPR016032">
    <property type="entry name" value="Sig_transdc_resp-reg_C-effctor"/>
</dbReference>
<keyword evidence="2" id="KW-0805">Transcription regulation</keyword>
<dbReference type="InterPro" id="IPR000792">
    <property type="entry name" value="Tscrpt_reg_LuxR_C"/>
</dbReference>
<dbReference type="PANTHER" id="PTHR43214:SF42">
    <property type="entry name" value="TRANSCRIPTIONAL REGULATORY PROTEIN DESR"/>
    <property type="match status" value="1"/>
</dbReference>
<dbReference type="RefSeq" id="WP_036200913.1">
    <property type="nucleotide sequence ID" value="NZ_AVCY01000005.1"/>
</dbReference>
<dbReference type="PROSITE" id="PS50110">
    <property type="entry name" value="RESPONSE_REGULATORY"/>
    <property type="match status" value="1"/>
</dbReference>
<dbReference type="Proteomes" id="UP000030408">
    <property type="component" value="Unassembled WGS sequence"/>
</dbReference>
<evidence type="ECO:0000256" key="5">
    <source>
        <dbReference type="PROSITE-ProRule" id="PRU00169"/>
    </source>
</evidence>
<dbReference type="Pfam" id="PF00196">
    <property type="entry name" value="GerE"/>
    <property type="match status" value="1"/>
</dbReference>
<reference evidence="8 9" key="1">
    <citation type="submission" date="2014-02" db="EMBL/GenBank/DDBJ databases">
        <title>Draft genome sequence of Lysinibacillus sinduriensis JCM 15800.</title>
        <authorList>
            <person name="Zhang F."/>
            <person name="Wang G."/>
            <person name="Zhang L."/>
        </authorList>
    </citation>
    <scope>NUCLEOTIDE SEQUENCE [LARGE SCALE GENOMIC DNA]</scope>
    <source>
        <strain evidence="8 9">JCM 15800</strain>
    </source>
</reference>
<dbReference type="EMBL" id="JPVO01000051">
    <property type="protein sequence ID" value="KGR75415.1"/>
    <property type="molecule type" value="Genomic_DNA"/>
</dbReference>
<dbReference type="STRING" id="1384057.CD33_11900"/>
<evidence type="ECO:0000259" key="7">
    <source>
        <dbReference type="PROSITE" id="PS50110"/>
    </source>
</evidence>
<keyword evidence="4" id="KW-0804">Transcription</keyword>
<keyword evidence="9" id="KW-1185">Reference proteome</keyword>
<dbReference type="PANTHER" id="PTHR43214">
    <property type="entry name" value="TWO-COMPONENT RESPONSE REGULATOR"/>
    <property type="match status" value="1"/>
</dbReference>
<feature type="domain" description="HTH luxR-type" evidence="6">
    <location>
        <begin position="134"/>
        <end position="199"/>
    </location>
</feature>
<dbReference type="CDD" id="cd06170">
    <property type="entry name" value="LuxR_C_like"/>
    <property type="match status" value="1"/>
</dbReference>
<gene>
    <name evidence="8" type="ORF">CD33_11900</name>
</gene>
<accession>A0A0A3HW26</accession>
<dbReference type="Gene3D" id="3.40.50.2300">
    <property type="match status" value="1"/>
</dbReference>
<dbReference type="AlphaFoldDB" id="A0A0A3HW26"/>
<evidence type="ECO:0000256" key="3">
    <source>
        <dbReference type="ARBA" id="ARBA00023125"/>
    </source>
</evidence>
<dbReference type="SUPFAM" id="SSF52172">
    <property type="entry name" value="CheY-like"/>
    <property type="match status" value="1"/>
</dbReference>
<dbReference type="eggNOG" id="COG2197">
    <property type="taxonomic scope" value="Bacteria"/>
</dbReference>
<dbReference type="OrthoDB" id="9780153at2"/>
<dbReference type="SMART" id="SM00421">
    <property type="entry name" value="HTH_LUXR"/>
    <property type="match status" value="1"/>
</dbReference>
<dbReference type="SUPFAM" id="SSF46894">
    <property type="entry name" value="C-terminal effector domain of the bipartite response regulators"/>
    <property type="match status" value="1"/>
</dbReference>
<evidence type="ECO:0000256" key="1">
    <source>
        <dbReference type="ARBA" id="ARBA00022553"/>
    </source>
</evidence>